<dbReference type="EMBL" id="AGUE01000155">
    <property type="protein sequence ID" value="EHK98344.1"/>
    <property type="molecule type" value="Genomic_DNA"/>
</dbReference>
<name>H0ESZ9_GLAL7</name>
<evidence type="ECO:0000256" key="3">
    <source>
        <dbReference type="SAM" id="MobiDB-lite"/>
    </source>
</evidence>
<feature type="compositionally biased region" description="Basic residues" evidence="3">
    <location>
        <begin position="251"/>
        <end position="260"/>
    </location>
</feature>
<dbReference type="Gene3D" id="2.40.50.40">
    <property type="match status" value="1"/>
</dbReference>
<evidence type="ECO:0000256" key="1">
    <source>
        <dbReference type="ARBA" id="ARBA00011353"/>
    </source>
</evidence>
<keyword evidence="5" id="KW-1185">Reference proteome</keyword>
<feature type="coiled-coil region" evidence="2">
    <location>
        <begin position="189"/>
        <end position="230"/>
    </location>
</feature>
<evidence type="ECO:0000313" key="4">
    <source>
        <dbReference type="EMBL" id="EHK98344.1"/>
    </source>
</evidence>
<organism evidence="4 5">
    <name type="scientific">Glarea lozoyensis (strain ATCC 74030 / MF5533)</name>
    <dbReference type="NCBI Taxonomy" id="1104152"/>
    <lineage>
        <taxon>Eukaryota</taxon>
        <taxon>Fungi</taxon>
        <taxon>Dikarya</taxon>
        <taxon>Ascomycota</taxon>
        <taxon>Pezizomycotina</taxon>
        <taxon>Leotiomycetes</taxon>
        <taxon>Helotiales</taxon>
        <taxon>Helotiaceae</taxon>
        <taxon>Glarea</taxon>
    </lineage>
</organism>
<evidence type="ECO:0008006" key="6">
    <source>
        <dbReference type="Google" id="ProtNLM"/>
    </source>
</evidence>
<dbReference type="SUPFAM" id="SSF54160">
    <property type="entry name" value="Chromo domain-like"/>
    <property type="match status" value="1"/>
</dbReference>
<comment type="caution">
    <text evidence="4">The sequence shown here is derived from an EMBL/GenBank/DDBJ whole genome shotgun (WGS) entry which is preliminary data.</text>
</comment>
<dbReference type="OrthoDB" id="10576343at2759"/>
<accession>H0ESZ9</accession>
<evidence type="ECO:0000313" key="5">
    <source>
        <dbReference type="Proteomes" id="UP000005446"/>
    </source>
</evidence>
<dbReference type="InterPro" id="IPR016197">
    <property type="entry name" value="Chromo-like_dom_sf"/>
</dbReference>
<feature type="compositionally biased region" description="Basic and acidic residues" evidence="3">
    <location>
        <begin position="236"/>
        <end position="245"/>
    </location>
</feature>
<dbReference type="AlphaFoldDB" id="H0ESZ9"/>
<comment type="subunit">
    <text evidence="1">Component of the NuA4 histone acetyltransferase complex.</text>
</comment>
<proteinExistence type="predicted"/>
<gene>
    <name evidence="4" type="ORF">M7I_5817</name>
</gene>
<feature type="region of interest" description="Disordered" evidence="3">
    <location>
        <begin position="235"/>
        <end position="270"/>
    </location>
</feature>
<reference evidence="4 5" key="1">
    <citation type="journal article" date="2012" name="Eukaryot. Cell">
        <title>Genome sequence of the fungus Glarea lozoyensis: the first genome sequence of a species from the Helotiaceae family.</title>
        <authorList>
            <person name="Youssar L."/>
            <person name="Gruening B.A."/>
            <person name="Erxleben A."/>
            <person name="Guenther S."/>
            <person name="Huettel W."/>
        </authorList>
    </citation>
    <scope>NUCLEOTIDE SEQUENCE [LARGE SCALE GENOMIC DNA]</scope>
    <source>
        <strain evidence="5">ATCC 74030 / MF5533</strain>
    </source>
</reference>
<sequence>MILKSIMQDTKNIWNNTTTRAIDDEPEDNIMVDEQVHSYTQWDEAKSHGSSEDIGRIESYVATEVNITVRDRQSPKTLKEMIAARTKTRNPLSISPNPDETWEVEEVIEKASTTLTEYLVKWKGREGQEWVTARHFSNPEYARQELERLGAEAFDEGEGVGIEESRMTGKSRKHDEAMRRAREQMVRDMVDLTKDSEELVRNREELAKDRKKLIKDKEAFVERVERFEERLEDEMDGVRYGRVSESESPPVKRRRGRPRKKGDGESSYLE</sequence>
<dbReference type="InParanoid" id="H0ESZ9"/>
<protein>
    <recommendedName>
        <fullName evidence="6">Chromo domain-containing protein</fullName>
    </recommendedName>
</protein>
<dbReference type="Proteomes" id="UP000005446">
    <property type="component" value="Unassembled WGS sequence"/>
</dbReference>
<keyword evidence="2" id="KW-0175">Coiled coil</keyword>
<evidence type="ECO:0000256" key="2">
    <source>
        <dbReference type="SAM" id="Coils"/>
    </source>
</evidence>
<dbReference type="HOGENOM" id="CLU_1030777_0_0_1"/>